<evidence type="ECO:0000256" key="2">
    <source>
        <dbReference type="SAM" id="SignalP"/>
    </source>
</evidence>
<comment type="caution">
    <text evidence="4">The sequence shown here is derived from an EMBL/GenBank/DDBJ whole genome shotgun (WGS) entry which is preliminary data.</text>
</comment>
<dbReference type="GO" id="GO:0046872">
    <property type="term" value="F:metal ion binding"/>
    <property type="evidence" value="ECO:0007669"/>
    <property type="project" value="UniProtKB-KW"/>
</dbReference>
<dbReference type="InterPro" id="IPR006121">
    <property type="entry name" value="HMA_dom"/>
</dbReference>
<feature type="domain" description="HMA" evidence="3">
    <location>
        <begin position="23"/>
        <end position="89"/>
    </location>
</feature>
<dbReference type="Gene3D" id="3.30.70.100">
    <property type="match status" value="1"/>
</dbReference>
<dbReference type="FunFam" id="3.30.70.100:FF:000001">
    <property type="entry name" value="ATPase copper transporting beta"/>
    <property type="match status" value="1"/>
</dbReference>
<dbReference type="AlphaFoldDB" id="A0A4R3N8K2"/>
<dbReference type="SUPFAM" id="SSF55008">
    <property type="entry name" value="HMA, heavy metal-associated domain"/>
    <property type="match status" value="1"/>
</dbReference>
<proteinExistence type="predicted"/>
<dbReference type="OrthoDB" id="7205933at2"/>
<dbReference type="EMBL" id="SMAP01000001">
    <property type="protein sequence ID" value="TCT25720.1"/>
    <property type="molecule type" value="Genomic_DNA"/>
</dbReference>
<dbReference type="Pfam" id="PF00403">
    <property type="entry name" value="HMA"/>
    <property type="match status" value="1"/>
</dbReference>
<organism evidence="4 5">
    <name type="scientific">Thermomonas haemolytica</name>
    <dbReference type="NCBI Taxonomy" id="141949"/>
    <lineage>
        <taxon>Bacteria</taxon>
        <taxon>Pseudomonadati</taxon>
        <taxon>Pseudomonadota</taxon>
        <taxon>Gammaproteobacteria</taxon>
        <taxon>Lysobacterales</taxon>
        <taxon>Lysobacteraceae</taxon>
        <taxon>Thermomonas</taxon>
    </lineage>
</organism>
<feature type="signal peptide" evidence="2">
    <location>
        <begin position="1"/>
        <end position="19"/>
    </location>
</feature>
<evidence type="ECO:0000313" key="4">
    <source>
        <dbReference type="EMBL" id="TCT25720.1"/>
    </source>
</evidence>
<accession>A0A4R3N8K2</accession>
<keyword evidence="2" id="KW-0732">Signal</keyword>
<dbReference type="PROSITE" id="PS50846">
    <property type="entry name" value="HMA_2"/>
    <property type="match status" value="1"/>
</dbReference>
<dbReference type="InterPro" id="IPR036163">
    <property type="entry name" value="HMA_dom_sf"/>
</dbReference>
<evidence type="ECO:0000256" key="1">
    <source>
        <dbReference type="ARBA" id="ARBA00022723"/>
    </source>
</evidence>
<dbReference type="RefSeq" id="WP_114958864.1">
    <property type="nucleotide sequence ID" value="NZ_MSZW01000013.1"/>
</dbReference>
<keyword evidence="5" id="KW-1185">Reference proteome</keyword>
<dbReference type="InterPro" id="IPR001802">
    <property type="entry name" value="MerP/CopZ"/>
</dbReference>
<dbReference type="PRINTS" id="PR00946">
    <property type="entry name" value="HGSCAVENGER"/>
</dbReference>
<dbReference type="Proteomes" id="UP000295414">
    <property type="component" value="Unassembled WGS sequence"/>
</dbReference>
<feature type="chain" id="PRO_5020312592" evidence="2">
    <location>
        <begin position="20"/>
        <end position="95"/>
    </location>
</feature>
<keyword evidence="1" id="KW-0479">Metal-binding</keyword>
<gene>
    <name evidence="4" type="ORF">EDC34_10144</name>
</gene>
<protein>
    <submittedName>
        <fullName evidence="4">Mercuric ion binding protein</fullName>
    </submittedName>
</protein>
<sequence>MRKSILGLVMMAWVGVAIAATPKQVVLNVKNMTCPACSITIEKALDQVPGVTGRQVNTQAGTVVVTFDAERTSLPVVTRAITDAGFPASVRAKGG</sequence>
<evidence type="ECO:0000259" key="3">
    <source>
        <dbReference type="PROSITE" id="PS50846"/>
    </source>
</evidence>
<reference evidence="4 5" key="1">
    <citation type="submission" date="2019-03" db="EMBL/GenBank/DDBJ databases">
        <title>Genomic Encyclopedia of Type Strains, Phase IV (KMG-IV): sequencing the most valuable type-strain genomes for metagenomic binning, comparative biology and taxonomic classification.</title>
        <authorList>
            <person name="Goeker M."/>
        </authorList>
    </citation>
    <scope>NUCLEOTIDE SEQUENCE [LARGE SCALE GENOMIC DNA]</scope>
    <source>
        <strain evidence="4 5">DSM 13605</strain>
    </source>
</reference>
<evidence type="ECO:0000313" key="5">
    <source>
        <dbReference type="Proteomes" id="UP000295414"/>
    </source>
</evidence>
<dbReference type="CDD" id="cd00371">
    <property type="entry name" value="HMA"/>
    <property type="match status" value="1"/>
</dbReference>
<name>A0A4R3N8K2_9GAMM</name>